<proteinExistence type="predicted"/>
<protein>
    <recommendedName>
        <fullName evidence="3">MetA-pathway of phenol degradation</fullName>
    </recommendedName>
</protein>
<evidence type="ECO:0000313" key="1">
    <source>
        <dbReference type="EMBL" id="TQD34881.1"/>
    </source>
</evidence>
<keyword evidence="2" id="KW-1185">Reference proteome</keyword>
<dbReference type="Pfam" id="PF20230">
    <property type="entry name" value="DUF6588"/>
    <property type="match status" value="1"/>
</dbReference>
<sequence length="335" mass="37114">MKRPLLIFISFVLVCCNLRGQDDIQNILKAGLDDATTFSKNYIAPVSEGIIYSMANGWYNSGEAKKLLHFEVSIVPNVAFVPEEKQNFRLNTEDYNYIQFPDGATSKSVASVLGHNEMEQTVIVQYQTENGTETTNFTLPQGLGDENLNFLPTAYLQASVGLVKGFEVKARFLPELEYDGAKTNLYGAALQHEFTSWLTPEIFPIKISALVGYNKFEASYALEQTQIQANNQAIETEMSSWIFTAIASTNWPVINFYGGLGYIKGDATTSLKGTYTLESGPLHGQTLVNPYSVDTAVNGVNATLGTKLKLGFFRLHAAYSFQKYQNVNVGLNFGY</sequence>
<dbReference type="InterPro" id="IPR046495">
    <property type="entry name" value="DUF6588"/>
</dbReference>
<name>A0A507ZDR3_9FLAO</name>
<organism evidence="1 2">
    <name type="scientific">Haloflavibacter putidus</name>
    <dbReference type="NCBI Taxonomy" id="2576776"/>
    <lineage>
        <taxon>Bacteria</taxon>
        <taxon>Pseudomonadati</taxon>
        <taxon>Bacteroidota</taxon>
        <taxon>Flavobacteriia</taxon>
        <taxon>Flavobacteriales</taxon>
        <taxon>Flavobacteriaceae</taxon>
        <taxon>Haloflavibacter</taxon>
    </lineage>
</organism>
<comment type="caution">
    <text evidence="1">The sequence shown here is derived from an EMBL/GenBank/DDBJ whole genome shotgun (WGS) entry which is preliminary data.</text>
</comment>
<evidence type="ECO:0008006" key="3">
    <source>
        <dbReference type="Google" id="ProtNLM"/>
    </source>
</evidence>
<dbReference type="Proteomes" id="UP000317169">
    <property type="component" value="Unassembled WGS sequence"/>
</dbReference>
<gene>
    <name evidence="1" type="ORF">FKR84_11850</name>
</gene>
<reference evidence="1 2" key="1">
    <citation type="submission" date="2019-06" db="EMBL/GenBank/DDBJ databases">
        <title>Flavibacter putida gen. nov., sp. nov., a novel marine bacterium of the family Flavobacteriaceae isolated from coastal seawater.</title>
        <authorList>
            <person name="Feng X."/>
        </authorList>
    </citation>
    <scope>NUCLEOTIDE SEQUENCE [LARGE SCALE GENOMIC DNA]</scope>
    <source>
        <strain evidence="1 2">PLHSN227</strain>
    </source>
</reference>
<accession>A0A507ZDR3</accession>
<dbReference type="AlphaFoldDB" id="A0A507ZDR3"/>
<dbReference type="OrthoDB" id="9775382at2"/>
<dbReference type="EMBL" id="VIAR01000013">
    <property type="protein sequence ID" value="TQD34881.1"/>
    <property type="molecule type" value="Genomic_DNA"/>
</dbReference>
<evidence type="ECO:0000313" key="2">
    <source>
        <dbReference type="Proteomes" id="UP000317169"/>
    </source>
</evidence>
<dbReference type="RefSeq" id="WP_141422528.1">
    <property type="nucleotide sequence ID" value="NZ_VIAR01000013.1"/>
</dbReference>